<evidence type="ECO:0000259" key="1">
    <source>
        <dbReference type="Pfam" id="PF12146"/>
    </source>
</evidence>
<evidence type="ECO:0000313" key="2">
    <source>
        <dbReference type="EMBL" id="CDW75446.1"/>
    </source>
</evidence>
<dbReference type="EMBL" id="CCKQ01004297">
    <property type="protein sequence ID" value="CDW75446.1"/>
    <property type="molecule type" value="Genomic_DNA"/>
</dbReference>
<reference evidence="2 3" key="1">
    <citation type="submission" date="2014-06" db="EMBL/GenBank/DDBJ databases">
        <authorList>
            <person name="Swart Estienne"/>
        </authorList>
    </citation>
    <scope>NUCLEOTIDE SEQUENCE [LARGE SCALE GENOMIC DNA]</scope>
    <source>
        <strain evidence="2 3">130c</strain>
    </source>
</reference>
<name>A0A077ZZT8_STYLE</name>
<dbReference type="PANTHER" id="PTHR11614">
    <property type="entry name" value="PHOSPHOLIPASE-RELATED"/>
    <property type="match status" value="1"/>
</dbReference>
<dbReference type="AlphaFoldDB" id="A0A077ZZT8"/>
<dbReference type="InterPro" id="IPR022742">
    <property type="entry name" value="Hydrolase_4"/>
</dbReference>
<dbReference type="Pfam" id="PF12146">
    <property type="entry name" value="Hydrolase_4"/>
    <property type="match status" value="1"/>
</dbReference>
<dbReference type="InterPro" id="IPR029058">
    <property type="entry name" value="AB_hydrolase_fold"/>
</dbReference>
<dbReference type="InParanoid" id="A0A077ZZT8"/>
<dbReference type="OrthoDB" id="2498029at2759"/>
<protein>
    <recommendedName>
        <fullName evidence="1">Serine aminopeptidase S33 domain-containing protein</fullName>
    </recommendedName>
</protein>
<keyword evidence="3" id="KW-1185">Reference proteome</keyword>
<dbReference type="InterPro" id="IPR051044">
    <property type="entry name" value="MAG_DAG_Lipase"/>
</dbReference>
<proteinExistence type="predicted"/>
<gene>
    <name evidence="2" type="primary">Contig7596.g8098</name>
    <name evidence="2" type="ORF">STYLEM_4436</name>
</gene>
<dbReference type="FunCoup" id="A0A077ZZT8">
    <property type="interactions" value="25"/>
</dbReference>
<dbReference type="Gene3D" id="3.40.50.1820">
    <property type="entry name" value="alpha/beta hydrolase"/>
    <property type="match status" value="1"/>
</dbReference>
<evidence type="ECO:0000313" key="3">
    <source>
        <dbReference type="Proteomes" id="UP000039865"/>
    </source>
</evidence>
<feature type="domain" description="Serine aminopeptidase S33" evidence="1">
    <location>
        <begin position="48"/>
        <end position="278"/>
    </location>
</feature>
<organism evidence="2 3">
    <name type="scientific">Stylonychia lemnae</name>
    <name type="common">Ciliate</name>
    <dbReference type="NCBI Taxonomy" id="5949"/>
    <lineage>
        <taxon>Eukaryota</taxon>
        <taxon>Sar</taxon>
        <taxon>Alveolata</taxon>
        <taxon>Ciliophora</taxon>
        <taxon>Intramacronucleata</taxon>
        <taxon>Spirotrichea</taxon>
        <taxon>Stichotrichia</taxon>
        <taxon>Sporadotrichida</taxon>
        <taxon>Oxytrichidae</taxon>
        <taxon>Stylonychinae</taxon>
        <taxon>Stylonychia</taxon>
    </lineage>
</organism>
<sequence>MENQQQVQESNDETWTKLDFLELISVHDNKSRLKTYQYERGEKYKPHPPKAVIIYTHGLGAYLLKHSYIAKTFSDQGYDFVGYDSLGFGYSEGERGVINSFEDYSEDVRQFTIKVSDYYNNLYLDLESPIPIINYGYSLGARAALTAQRKHKLDCNANLFSAFVWQAPAFGRKVKDPEYLELLDKLCETEPNKIVSQTKISSIKPIDDPISFRGPYTARSQQQYMNIPQYLRDFYKEVTEPVFVALASNDSVVDNQDVLSTLEQFETSKDQIEIKFYESEHNILTKGQEIWRQVTIDEIQFLSRILNY</sequence>
<accession>A0A077ZZT8</accession>
<dbReference type="Proteomes" id="UP000039865">
    <property type="component" value="Unassembled WGS sequence"/>
</dbReference>
<dbReference type="SUPFAM" id="SSF53474">
    <property type="entry name" value="alpha/beta-Hydrolases"/>
    <property type="match status" value="1"/>
</dbReference>